<organism evidence="2 3">
    <name type="scientific">Microvirga brassicacearum</name>
    <dbReference type="NCBI Taxonomy" id="2580413"/>
    <lineage>
        <taxon>Bacteria</taxon>
        <taxon>Pseudomonadati</taxon>
        <taxon>Pseudomonadota</taxon>
        <taxon>Alphaproteobacteria</taxon>
        <taxon>Hyphomicrobiales</taxon>
        <taxon>Methylobacteriaceae</taxon>
        <taxon>Microvirga</taxon>
    </lineage>
</organism>
<dbReference type="RefSeq" id="WP_150944239.1">
    <property type="nucleotide sequence ID" value="NZ_VCMV01000014.1"/>
</dbReference>
<feature type="transmembrane region" description="Helical" evidence="1">
    <location>
        <begin position="118"/>
        <end position="138"/>
    </location>
</feature>
<dbReference type="EMBL" id="VCMV01000014">
    <property type="protein sequence ID" value="KAB0266931.1"/>
    <property type="molecule type" value="Genomic_DNA"/>
</dbReference>
<evidence type="ECO:0000313" key="2">
    <source>
        <dbReference type="EMBL" id="KAB0266931.1"/>
    </source>
</evidence>
<name>A0A5N3PB58_9HYPH</name>
<dbReference type="AlphaFoldDB" id="A0A5N3PB58"/>
<accession>A0A5N3PB58</accession>
<keyword evidence="1" id="KW-1133">Transmembrane helix</keyword>
<keyword evidence="3" id="KW-1185">Reference proteome</keyword>
<gene>
    <name evidence="2" type="ORF">FEZ63_10835</name>
</gene>
<evidence type="ECO:0000313" key="3">
    <source>
        <dbReference type="Proteomes" id="UP000325684"/>
    </source>
</evidence>
<reference evidence="2 3" key="1">
    <citation type="journal article" date="2019" name="Microorganisms">
        <title>Genome Insights into the Novel Species Microvirga brassicacearum, a Rapeseed Endophyte with Biotechnological Potential.</title>
        <authorList>
            <person name="Jimenez-Gomez A."/>
            <person name="Saati-Santamaria Z."/>
            <person name="Igual J.M."/>
            <person name="Rivas R."/>
            <person name="Mateos P.F."/>
            <person name="Garcia-Fraile P."/>
        </authorList>
    </citation>
    <scope>NUCLEOTIDE SEQUENCE [LARGE SCALE GENOMIC DNA]</scope>
    <source>
        <strain evidence="2 3">CDVBN77</strain>
    </source>
</reference>
<comment type="caution">
    <text evidence="2">The sequence shown here is derived from an EMBL/GenBank/DDBJ whole genome shotgun (WGS) entry which is preliminary data.</text>
</comment>
<evidence type="ECO:0000256" key="1">
    <source>
        <dbReference type="SAM" id="Phobius"/>
    </source>
</evidence>
<keyword evidence="1" id="KW-0472">Membrane</keyword>
<sequence>MPITYEHSPRPVGGPISFSLDGDRLTVDSGRRVSEVRLGAVEQVRMTFEPGRFAQKAYRTRVTMKDGKAFAFSSLNWRSLVEAREQGPEYRAFTQSLFEAILRANPDARFAAGKSWPVWLITSALGIASLIAMAILIWRAFQTGATNIAVLGTLFALVGIWQIEPMVRLNKPRPFDPRSPPKELLPRS</sequence>
<dbReference type="OrthoDB" id="8018653at2"/>
<dbReference type="Proteomes" id="UP000325684">
    <property type="component" value="Unassembled WGS sequence"/>
</dbReference>
<feature type="transmembrane region" description="Helical" evidence="1">
    <location>
        <begin position="144"/>
        <end position="163"/>
    </location>
</feature>
<keyword evidence="1" id="KW-0812">Transmembrane</keyword>
<proteinExistence type="predicted"/>
<protein>
    <submittedName>
        <fullName evidence="2">Uncharacterized protein</fullName>
    </submittedName>
</protein>